<dbReference type="GeneID" id="55653692"/>
<dbReference type="RefSeq" id="WP_108146589.1">
    <property type="nucleotide sequence ID" value="NZ_CP026304.1"/>
</dbReference>
<dbReference type="OrthoDB" id="4078574at2"/>
<evidence type="ECO:0000313" key="1">
    <source>
        <dbReference type="EMBL" id="AVZ70894.1"/>
    </source>
</evidence>
<dbReference type="KEGG" id="slk:SLUN_00040"/>
<dbReference type="AlphaFoldDB" id="A0A2R4SVL5"/>
<name>A0A2R4SVL5_9ACTN</name>
<sequence>MSALTRALADQIAAELGANCRTEPTDDPATLRIIDDEGRAILLHHDVAKPSRLTISAQLPTAADDHGVAIKPITVSATLPAGHAAAHIRRRLMPAHAQALAELASRVADRAPAPPVEGGPSVLSSQVVQRAAVALHEIAPAHCPGEAAGWVIGTGSGRARPLLAAWWQSARSTEPTSAEEAMAPFLADALRRAGLSTTEPCTERRVFFAVSPVGADEPRHVVGPARDRPGAWELVDGCTGARVRSLVDRERAGELAEELDREALMQSASGWASLYLPGLGTEEVQDPRLRAVAVDLARGGHMAYGTGAMGHTEVPGFLVLARSECPHEARVHWLLEPRDGVWPGGRRDAPPAVVERRNQDLTEYARCLTAPSRKVSVSSEGCVRVEFTDASADPSRS</sequence>
<organism evidence="1 2">
    <name type="scientific">Streptomyces lunaelactis</name>
    <dbReference type="NCBI Taxonomy" id="1535768"/>
    <lineage>
        <taxon>Bacteria</taxon>
        <taxon>Bacillati</taxon>
        <taxon>Actinomycetota</taxon>
        <taxon>Actinomycetes</taxon>
        <taxon>Kitasatosporales</taxon>
        <taxon>Streptomycetaceae</taxon>
        <taxon>Streptomyces</taxon>
    </lineage>
</organism>
<protein>
    <submittedName>
        <fullName evidence="1">Uncharacterized protein</fullName>
    </submittedName>
</protein>
<evidence type="ECO:0000313" key="2">
    <source>
        <dbReference type="Proteomes" id="UP000244201"/>
    </source>
</evidence>
<accession>A0A2R4SVL5</accession>
<dbReference type="Proteomes" id="UP000244201">
    <property type="component" value="Chromosome"/>
</dbReference>
<proteinExistence type="predicted"/>
<gene>
    <name evidence="1" type="ORF">SLUN_00040</name>
</gene>
<keyword evidence="2" id="KW-1185">Reference proteome</keyword>
<dbReference type="EMBL" id="CP026304">
    <property type="protein sequence ID" value="AVZ70894.1"/>
    <property type="molecule type" value="Genomic_DNA"/>
</dbReference>
<reference evidence="1 2" key="1">
    <citation type="submission" date="2018-01" db="EMBL/GenBank/DDBJ databases">
        <title>Complete genome sequence of Streptomyces lunaelactis MM109T, a Ferroverdin A producer isolated from cave moonmilk deposits.</title>
        <authorList>
            <person name="Naome A."/>
            <person name="Martinet L."/>
            <person name="Maciejewska M."/>
            <person name="Anderssen S."/>
            <person name="Adam D."/>
            <person name="Tenconi E."/>
            <person name="Deflandre B."/>
            <person name="Arguelles-Arias A."/>
            <person name="Calusinska M."/>
            <person name="Copieters W."/>
            <person name="Karim L."/>
            <person name="Hanikenne M."/>
            <person name="Baurain D."/>
            <person name="van Wezel G."/>
            <person name="Smargiasso N."/>
            <person name="de Pauw E."/>
            <person name="Delfosse P."/>
            <person name="Rigali S."/>
        </authorList>
    </citation>
    <scope>NUCLEOTIDE SEQUENCE [LARGE SCALE GENOMIC DNA]</scope>
    <source>
        <strain evidence="1 2">MM109</strain>
    </source>
</reference>